<reference evidence="2" key="1">
    <citation type="submission" date="2017-01" db="EMBL/GenBank/DDBJ databases">
        <authorList>
            <person name="Varghese N."/>
            <person name="Submissions S."/>
        </authorList>
    </citation>
    <scope>NUCLEOTIDE SEQUENCE [LARGE SCALE GENOMIC DNA]</scope>
    <source>
        <strain evidence="2">DSM 46698</strain>
    </source>
</reference>
<keyword evidence="2" id="KW-1185">Reference proteome</keyword>
<proteinExistence type="predicted"/>
<protein>
    <submittedName>
        <fullName evidence="1">Uncharacterized protein</fullName>
    </submittedName>
</protein>
<evidence type="ECO:0000313" key="1">
    <source>
        <dbReference type="EMBL" id="SIS98220.1"/>
    </source>
</evidence>
<gene>
    <name evidence="1" type="ORF">SAMN05421761_11056</name>
</gene>
<organism evidence="1 2">
    <name type="scientific">Belliella pelovolcani</name>
    <dbReference type="NCBI Taxonomy" id="529505"/>
    <lineage>
        <taxon>Bacteria</taxon>
        <taxon>Pseudomonadati</taxon>
        <taxon>Bacteroidota</taxon>
        <taxon>Cytophagia</taxon>
        <taxon>Cytophagales</taxon>
        <taxon>Cyclobacteriaceae</taxon>
        <taxon>Belliella</taxon>
    </lineage>
</organism>
<sequence>MDFQFIWQWIVKVKENDLFISKMQNIKSKSIAETYSQSDKLL</sequence>
<name>A0A1N7NIU9_9BACT</name>
<dbReference type="EMBL" id="FTOP01000010">
    <property type="protein sequence ID" value="SIS98220.1"/>
    <property type="molecule type" value="Genomic_DNA"/>
</dbReference>
<evidence type="ECO:0000313" key="2">
    <source>
        <dbReference type="Proteomes" id="UP000186026"/>
    </source>
</evidence>
<dbReference type="Proteomes" id="UP000186026">
    <property type="component" value="Unassembled WGS sequence"/>
</dbReference>
<accession>A0A1N7NIU9</accession>
<dbReference type="STRING" id="529505.SAMN05421761_11056"/>
<dbReference type="AlphaFoldDB" id="A0A1N7NIU9"/>